<dbReference type="EC" id="7.4.2.8" evidence="15"/>
<dbReference type="InterPro" id="IPR036670">
    <property type="entry name" value="SecA_X-link_sf"/>
</dbReference>
<dbReference type="Gene3D" id="3.90.1440.10">
    <property type="entry name" value="SecA, preprotein cross-linking domain"/>
    <property type="match status" value="1"/>
</dbReference>
<comment type="cofactor">
    <cofactor evidence="1">
        <name>Zn(2+)</name>
        <dbReference type="ChEBI" id="CHEBI:29105"/>
    </cofactor>
</comment>
<evidence type="ECO:0000256" key="2">
    <source>
        <dbReference type="ARBA" id="ARBA00004170"/>
    </source>
</evidence>
<dbReference type="SUPFAM" id="SSF52540">
    <property type="entry name" value="P-loop containing nucleoside triphosphate hydrolases"/>
    <property type="match status" value="2"/>
</dbReference>
<evidence type="ECO:0000256" key="4">
    <source>
        <dbReference type="ARBA" id="ARBA00022448"/>
    </source>
</evidence>
<dbReference type="SMART" id="SM00957">
    <property type="entry name" value="SecA_DEAD"/>
    <property type="match status" value="1"/>
</dbReference>
<comment type="function">
    <text evidence="15">Part of the Sec protein translocase complex. Interacts with the SecYEG preprotein conducting channel. Has a central role in coupling the hydrolysis of ATP to the transfer of proteins into and across the cell membrane, serving as an ATP-driven molecular motor driving the stepwise translocation of polypeptide chains across the membrane.</text>
</comment>
<dbReference type="GO" id="GO:0006605">
    <property type="term" value="P:protein targeting"/>
    <property type="evidence" value="ECO:0007669"/>
    <property type="project" value="UniProtKB-UniRule"/>
</dbReference>
<keyword evidence="13 15" id="KW-0811">Translocation</keyword>
<keyword evidence="11 15" id="KW-0653">Protein transport</keyword>
<keyword evidence="5 15" id="KW-1003">Cell membrane</keyword>
<dbReference type="PROSITE" id="PS01312">
    <property type="entry name" value="SECA"/>
    <property type="match status" value="1"/>
</dbReference>
<dbReference type="Proteomes" id="UP000262583">
    <property type="component" value="Chromosome"/>
</dbReference>
<dbReference type="Pfam" id="PF01043">
    <property type="entry name" value="SecA_PP_bind"/>
    <property type="match status" value="1"/>
</dbReference>
<dbReference type="SUPFAM" id="SSF81886">
    <property type="entry name" value="Helical scaffold and wing domains of SecA"/>
    <property type="match status" value="1"/>
</dbReference>
<dbReference type="CDD" id="cd17928">
    <property type="entry name" value="DEXDc_SecA"/>
    <property type="match status" value="1"/>
</dbReference>
<dbReference type="InterPro" id="IPR014018">
    <property type="entry name" value="SecA_motor_DEAD"/>
</dbReference>
<evidence type="ECO:0000259" key="18">
    <source>
        <dbReference type="PROSITE" id="PS51192"/>
    </source>
</evidence>
<evidence type="ECO:0000256" key="13">
    <source>
        <dbReference type="ARBA" id="ARBA00023010"/>
    </source>
</evidence>
<dbReference type="PANTHER" id="PTHR30612">
    <property type="entry name" value="SECA INNER MEMBRANE COMPONENT OF SEC PROTEIN SECRETION SYSTEM"/>
    <property type="match status" value="1"/>
</dbReference>
<dbReference type="InterPro" id="IPR014001">
    <property type="entry name" value="Helicase_ATP-bd"/>
</dbReference>
<keyword evidence="7" id="KW-0479">Metal-binding</keyword>
<dbReference type="GO" id="GO:0005524">
    <property type="term" value="F:ATP binding"/>
    <property type="evidence" value="ECO:0007669"/>
    <property type="project" value="UniProtKB-UniRule"/>
</dbReference>
<dbReference type="KEGG" id="schv:BRCON_1448"/>
<dbReference type="PROSITE" id="PS51192">
    <property type="entry name" value="HELICASE_ATP_BIND_1"/>
    <property type="match status" value="1"/>
</dbReference>
<dbReference type="Gene3D" id="1.10.3060.10">
    <property type="entry name" value="Helical scaffold and wing domains of SecA"/>
    <property type="match status" value="1"/>
</dbReference>
<keyword evidence="6 15" id="KW-0963">Cytoplasm</keyword>
<dbReference type="InterPro" id="IPR044722">
    <property type="entry name" value="SecA_SF2_C"/>
</dbReference>
<keyword evidence="4 15" id="KW-0813">Transport</keyword>
<comment type="catalytic activity">
    <reaction evidence="15">
        <text>ATP + H2O + cellular proteinSide 1 = ADP + phosphate + cellular proteinSide 2.</text>
        <dbReference type="EC" id="7.4.2.8"/>
    </reaction>
</comment>
<keyword evidence="21" id="KW-0378">Hydrolase</keyword>
<evidence type="ECO:0000256" key="12">
    <source>
        <dbReference type="ARBA" id="ARBA00022967"/>
    </source>
</evidence>
<sequence length="1055" mass="120947">MFRNLLTRIFGNKQTRDMRRLWPIVREINEIYEQLHDLTDEELRAKTDEFRQRLQEGETLDDLLPEAFAVVKEACRRHLGQKWMAAGIEITWDMVPFDVQLAGAIVLHQGKIAEMATGEGKTLVAIMPLYLNALAGQGCHLVTVNEYLARRDSEWMGKIFEFLGLTVGCLDKTQPGTPERRAQYECDITYGTNHEFGFDYLRDNMATDADQIVQRRGHFYAIVDEVDNILIDEARTPLIISGPVDRSTHRYNEIKPLVYELVKRQNELCNRLLDEAERLLKEDPNSREAGINLLTVQKGLPKHKRLLKMRGEPGVQALIERIELEFLADKKMPEIEERLYYVIDEKGHQVDLTELGRTTLSPTNPKLWELPDIVEEIAAIDAGDFDVLELVDGRRVLVNGKPQERASYRKETQWEIPRHDGLQRIPHSMVKDVIPGSEIPKPERDHIKELLRAEHAVQTEKLHNISQLLRAYSLYERDVDYVVQDNKVIIVDEFTGRLMPGRRWSDGLHQAVEAKEGVEIEPETQTLATITLQNYFRMYKKLAGMTGTAETEANEFMHTYNMDVVVIPTNKPCIRVDEDDVVYKTKREKYNAVIEEIVRCHEQGLPVLVGTVSVEVSELLSRMLARRKIPHNVLNAKNHQREAEIIRFAGQPRAVTIATNMAGRGTDIKLHPDVIRYDEKGRPTGGLQVLGTERHEARRIDRQLRGRAGRQGDPGRSKFFVSLEDDLMRLFGSERIARIMDRLGIEEGEPITHPWVTKAIENAQKKVEARNFEIRKRTLDYDNVMNKQREAIYGLRREVLLSDNLREVVLTLHETAVRYAINEFGDPARHSEEWDLEGLLDYLQRCIPYADFRSLADELRGLDAEMFVQAIVPKLEEAYEAKRAQLGDELMLRLARWVILRHIDSNWMDHLLAIDDLRENVGWRGYAQLDPLVEYQKEASLLFEELMVSIHKGILEHFFLTQPVVQPEPAEQQIRAMEARKARLDEVIPTAPPPETLEEQEGVGDGRRPVAAPRPVRVGPKVGRNDPCPCGSGKKYKKCCGAPGKAGSDEFPLGE</sequence>
<comment type="subcellular location">
    <subcellularLocation>
        <location evidence="15">Cell membrane</location>
        <topology evidence="15">Peripheral membrane protein</topology>
        <orientation evidence="15">Cytoplasmic side</orientation>
    </subcellularLocation>
    <subcellularLocation>
        <location evidence="15">Cytoplasm</location>
    </subcellularLocation>
    <subcellularLocation>
        <location evidence="2">Membrane</location>
        <topology evidence="2">Peripheral membrane protein</topology>
    </subcellularLocation>
    <text evidence="15">Distribution is 50-50.</text>
</comment>
<dbReference type="GO" id="GO:0005829">
    <property type="term" value="C:cytosol"/>
    <property type="evidence" value="ECO:0007669"/>
    <property type="project" value="TreeGrafter"/>
</dbReference>
<feature type="domain" description="Helicase C-terminal" evidence="19">
    <location>
        <begin position="592"/>
        <end position="760"/>
    </location>
</feature>
<dbReference type="GO" id="GO:0004386">
    <property type="term" value="F:helicase activity"/>
    <property type="evidence" value="ECO:0007669"/>
    <property type="project" value="UniProtKB-KW"/>
</dbReference>
<dbReference type="InterPro" id="IPR011115">
    <property type="entry name" value="SecA_DEAD"/>
</dbReference>
<dbReference type="InterPro" id="IPR001650">
    <property type="entry name" value="Helicase_C-like"/>
</dbReference>
<dbReference type="Gene3D" id="3.40.50.300">
    <property type="entry name" value="P-loop containing nucleotide triphosphate hydrolases"/>
    <property type="match status" value="4"/>
</dbReference>
<evidence type="ECO:0000256" key="11">
    <source>
        <dbReference type="ARBA" id="ARBA00022927"/>
    </source>
</evidence>
<evidence type="ECO:0000256" key="10">
    <source>
        <dbReference type="ARBA" id="ARBA00022840"/>
    </source>
</evidence>
<dbReference type="SUPFAM" id="SSF81767">
    <property type="entry name" value="Pre-protein crosslinking domain of SecA"/>
    <property type="match status" value="1"/>
</dbReference>
<evidence type="ECO:0000256" key="16">
    <source>
        <dbReference type="RuleBase" id="RU003874"/>
    </source>
</evidence>
<feature type="binding site" evidence="15">
    <location>
        <begin position="118"/>
        <end position="122"/>
    </location>
    <ligand>
        <name>ATP</name>
        <dbReference type="ChEBI" id="CHEBI:30616"/>
    </ligand>
</feature>
<dbReference type="AlphaFoldDB" id="A0A2Z4Y756"/>
<evidence type="ECO:0000256" key="15">
    <source>
        <dbReference type="HAMAP-Rule" id="MF_01382"/>
    </source>
</evidence>
<dbReference type="HAMAP" id="MF_01382">
    <property type="entry name" value="SecA"/>
    <property type="match status" value="1"/>
</dbReference>
<dbReference type="Gene3D" id="3.10.450.50">
    <property type="match status" value="1"/>
</dbReference>
<dbReference type="InterPro" id="IPR036266">
    <property type="entry name" value="SecA_Wing/Scaffold_sf"/>
</dbReference>
<dbReference type="GO" id="GO:0046872">
    <property type="term" value="F:metal ion binding"/>
    <property type="evidence" value="ECO:0007669"/>
    <property type="project" value="UniProtKB-KW"/>
</dbReference>
<dbReference type="Pfam" id="PF21090">
    <property type="entry name" value="P-loop_SecA"/>
    <property type="match status" value="2"/>
</dbReference>
<protein>
    <recommendedName>
        <fullName evidence="15 16">Protein translocase subunit SecA</fullName>
        <ecNumber evidence="15">7.4.2.8</ecNumber>
    </recommendedName>
</protein>
<reference evidence="21 22" key="1">
    <citation type="submission" date="2018-05" db="EMBL/GenBank/DDBJ databases">
        <title>A metagenomic window into the 2 km-deep terrestrial subsurface aquifer revealed taxonomically and functionally diverse microbial community comprising novel uncultured bacterial lineages.</title>
        <authorList>
            <person name="Kadnikov V.V."/>
            <person name="Mardanov A.V."/>
            <person name="Beletsky A.V."/>
            <person name="Banks D."/>
            <person name="Pimenov N.V."/>
            <person name="Frank Y.A."/>
            <person name="Karnachuk O.V."/>
            <person name="Ravin N.V."/>
        </authorList>
    </citation>
    <scope>NUCLEOTIDE SEQUENCE [LARGE SCALE GENOMIC DNA]</scope>
    <source>
        <strain evidence="21">BY</strain>
    </source>
</reference>
<dbReference type="InterPro" id="IPR004027">
    <property type="entry name" value="SEC_C_motif"/>
</dbReference>
<dbReference type="NCBIfam" id="TIGR00963">
    <property type="entry name" value="secA"/>
    <property type="match status" value="1"/>
</dbReference>
<dbReference type="InterPro" id="IPR020937">
    <property type="entry name" value="SecA_CS"/>
</dbReference>
<dbReference type="Pfam" id="PF07517">
    <property type="entry name" value="SecA_DEAD"/>
    <property type="match status" value="1"/>
</dbReference>
<evidence type="ECO:0000256" key="3">
    <source>
        <dbReference type="ARBA" id="ARBA00007650"/>
    </source>
</evidence>
<dbReference type="InterPro" id="IPR011116">
    <property type="entry name" value="SecA_Wing/Scaffold"/>
</dbReference>
<dbReference type="GO" id="GO:0017038">
    <property type="term" value="P:protein import"/>
    <property type="evidence" value="ECO:0007669"/>
    <property type="project" value="InterPro"/>
</dbReference>
<evidence type="ECO:0000259" key="19">
    <source>
        <dbReference type="PROSITE" id="PS51194"/>
    </source>
</evidence>
<gene>
    <name evidence="15" type="primary">secA</name>
    <name evidence="21" type="ORF">BRCON_1448</name>
</gene>
<feature type="binding site" evidence="15">
    <location>
        <position position="100"/>
    </location>
    <ligand>
        <name>ATP</name>
        <dbReference type="ChEBI" id="CHEBI:30616"/>
    </ligand>
</feature>
<dbReference type="PRINTS" id="PR00906">
    <property type="entry name" value="SECA"/>
</dbReference>
<evidence type="ECO:0000256" key="9">
    <source>
        <dbReference type="ARBA" id="ARBA00022833"/>
    </source>
</evidence>
<feature type="compositionally biased region" description="Low complexity" evidence="17">
    <location>
        <begin position="1009"/>
        <end position="1027"/>
    </location>
</feature>
<keyword evidence="10 15" id="KW-0067">ATP-binding</keyword>
<dbReference type="CDD" id="cd18803">
    <property type="entry name" value="SF2_C_secA"/>
    <property type="match status" value="1"/>
</dbReference>
<comment type="subunit">
    <text evidence="15">Monomer and homodimer. Part of the essential Sec protein translocation apparatus which comprises SecA, SecYEG and auxiliary proteins SecDF. Other proteins may also be involved.</text>
</comment>
<keyword evidence="9" id="KW-0862">Zinc</keyword>
<keyword evidence="14 15" id="KW-0472">Membrane</keyword>
<feature type="region of interest" description="Disordered" evidence="17">
    <location>
        <begin position="989"/>
        <end position="1027"/>
    </location>
</feature>
<accession>A0A2Z4Y756</accession>
<organism evidence="21 22">
    <name type="scientific">Sumerlaea chitinivorans</name>
    <dbReference type="NCBI Taxonomy" id="2250252"/>
    <lineage>
        <taxon>Bacteria</taxon>
        <taxon>Candidatus Sumerlaeota</taxon>
        <taxon>Candidatus Sumerlaeia</taxon>
        <taxon>Candidatus Sumerlaeales</taxon>
        <taxon>Candidatus Sumerlaeaceae</taxon>
        <taxon>Candidatus Sumerlaea</taxon>
    </lineage>
</organism>
<evidence type="ECO:0000256" key="8">
    <source>
        <dbReference type="ARBA" id="ARBA00022741"/>
    </source>
</evidence>
<feature type="domain" description="SecA family profile" evidence="20">
    <location>
        <begin position="3"/>
        <end position="752"/>
    </location>
</feature>
<dbReference type="PROSITE" id="PS51194">
    <property type="entry name" value="HELICASE_CTER"/>
    <property type="match status" value="1"/>
</dbReference>
<evidence type="ECO:0000313" key="22">
    <source>
        <dbReference type="Proteomes" id="UP000262583"/>
    </source>
</evidence>
<dbReference type="SMART" id="SM00958">
    <property type="entry name" value="SecA_PP_bind"/>
    <property type="match status" value="1"/>
</dbReference>
<evidence type="ECO:0000256" key="14">
    <source>
        <dbReference type="ARBA" id="ARBA00023136"/>
    </source>
</evidence>
<dbReference type="GO" id="GO:0043952">
    <property type="term" value="P:protein transport by the Sec complex"/>
    <property type="evidence" value="ECO:0007669"/>
    <property type="project" value="TreeGrafter"/>
</dbReference>
<feature type="domain" description="Helicase ATP-binding" evidence="18">
    <location>
        <begin position="102"/>
        <end position="262"/>
    </location>
</feature>
<evidence type="ECO:0000256" key="1">
    <source>
        <dbReference type="ARBA" id="ARBA00001947"/>
    </source>
</evidence>
<dbReference type="InterPro" id="IPR027417">
    <property type="entry name" value="P-loop_NTPase"/>
</dbReference>
<dbReference type="InterPro" id="IPR000185">
    <property type="entry name" value="SecA"/>
</dbReference>
<dbReference type="GO" id="GO:0031522">
    <property type="term" value="C:cell envelope Sec protein transport complex"/>
    <property type="evidence" value="ECO:0007669"/>
    <property type="project" value="TreeGrafter"/>
</dbReference>
<dbReference type="Pfam" id="PF07516">
    <property type="entry name" value="SecA_SW"/>
    <property type="match status" value="1"/>
</dbReference>
<keyword evidence="21" id="KW-0347">Helicase</keyword>
<dbReference type="GO" id="GO:0065002">
    <property type="term" value="P:intracellular protein transmembrane transport"/>
    <property type="evidence" value="ECO:0007669"/>
    <property type="project" value="UniProtKB-UniRule"/>
</dbReference>
<dbReference type="FunFam" id="3.40.50.300:FF:000429">
    <property type="entry name" value="Preprotein translocase subunit SecA"/>
    <property type="match status" value="1"/>
</dbReference>
<dbReference type="GO" id="GO:0005886">
    <property type="term" value="C:plasma membrane"/>
    <property type="evidence" value="ECO:0007669"/>
    <property type="project" value="UniProtKB-SubCell"/>
</dbReference>
<dbReference type="PROSITE" id="PS51196">
    <property type="entry name" value="SECA_MOTOR_DEAD"/>
    <property type="match status" value="1"/>
</dbReference>
<feature type="binding site" evidence="15">
    <location>
        <position position="667"/>
    </location>
    <ligand>
        <name>ATP</name>
        <dbReference type="ChEBI" id="CHEBI:30616"/>
    </ligand>
</feature>
<dbReference type="EMBL" id="CP030759">
    <property type="protein sequence ID" value="AXA36225.1"/>
    <property type="molecule type" value="Genomic_DNA"/>
</dbReference>
<proteinExistence type="inferred from homology"/>
<keyword evidence="12 15" id="KW-1278">Translocase</keyword>
<name>A0A2Z4Y756_SUMC1</name>
<dbReference type="PANTHER" id="PTHR30612:SF0">
    <property type="entry name" value="CHLOROPLAST PROTEIN-TRANSPORTING ATPASE"/>
    <property type="match status" value="1"/>
</dbReference>
<evidence type="ECO:0000313" key="21">
    <source>
        <dbReference type="EMBL" id="AXA36225.1"/>
    </source>
</evidence>
<dbReference type="Pfam" id="PF02810">
    <property type="entry name" value="SEC-C"/>
    <property type="match status" value="1"/>
</dbReference>
<dbReference type="FunFam" id="3.40.50.300:FF:000246">
    <property type="entry name" value="Preprotein translocase subunit SecA"/>
    <property type="match status" value="1"/>
</dbReference>
<evidence type="ECO:0000256" key="6">
    <source>
        <dbReference type="ARBA" id="ARBA00022490"/>
    </source>
</evidence>
<evidence type="ECO:0000259" key="20">
    <source>
        <dbReference type="PROSITE" id="PS51196"/>
    </source>
</evidence>
<dbReference type="GO" id="GO:0008564">
    <property type="term" value="F:protein-exporting ATPase activity"/>
    <property type="evidence" value="ECO:0007669"/>
    <property type="project" value="UniProtKB-EC"/>
</dbReference>
<evidence type="ECO:0000256" key="17">
    <source>
        <dbReference type="SAM" id="MobiDB-lite"/>
    </source>
</evidence>
<keyword evidence="8 15" id="KW-0547">Nucleotide-binding</keyword>
<comment type="similarity">
    <text evidence="3 15 16">Belongs to the SecA family.</text>
</comment>
<evidence type="ECO:0000256" key="5">
    <source>
        <dbReference type="ARBA" id="ARBA00022475"/>
    </source>
</evidence>
<evidence type="ECO:0000256" key="7">
    <source>
        <dbReference type="ARBA" id="ARBA00022723"/>
    </source>
</evidence>
<dbReference type="InterPro" id="IPR011130">
    <property type="entry name" value="SecA_preprotein_X-link_dom"/>
</dbReference>